<keyword evidence="2" id="KW-1185">Reference proteome</keyword>
<dbReference type="AlphaFoldDB" id="A0A4C1X0G6"/>
<comment type="caution">
    <text evidence="1">The sequence shown here is derived from an EMBL/GenBank/DDBJ whole genome shotgun (WGS) entry which is preliminary data.</text>
</comment>
<evidence type="ECO:0000313" key="2">
    <source>
        <dbReference type="Proteomes" id="UP000299102"/>
    </source>
</evidence>
<protein>
    <submittedName>
        <fullName evidence="1">Uncharacterized protein</fullName>
    </submittedName>
</protein>
<sequence>MWMDGCAESPRIFDAIRGAAKERQNTSWRLITACDAVANGSNRCDENFYYAQKWVSSKYHARAEHGREATASPIAFRLVSESYDSLLPPLPLHHPDQEGIGMMELTPLLPMGLQVSKAGGN</sequence>
<evidence type="ECO:0000313" key="1">
    <source>
        <dbReference type="EMBL" id="GBP56570.1"/>
    </source>
</evidence>
<gene>
    <name evidence="1" type="ORF">EVAR_80331_1</name>
</gene>
<dbReference type="Proteomes" id="UP000299102">
    <property type="component" value="Unassembled WGS sequence"/>
</dbReference>
<name>A0A4C1X0G6_EUMVA</name>
<accession>A0A4C1X0G6</accession>
<organism evidence="1 2">
    <name type="scientific">Eumeta variegata</name>
    <name type="common">Bagworm moth</name>
    <name type="synonym">Eumeta japonica</name>
    <dbReference type="NCBI Taxonomy" id="151549"/>
    <lineage>
        <taxon>Eukaryota</taxon>
        <taxon>Metazoa</taxon>
        <taxon>Ecdysozoa</taxon>
        <taxon>Arthropoda</taxon>
        <taxon>Hexapoda</taxon>
        <taxon>Insecta</taxon>
        <taxon>Pterygota</taxon>
        <taxon>Neoptera</taxon>
        <taxon>Endopterygota</taxon>
        <taxon>Lepidoptera</taxon>
        <taxon>Glossata</taxon>
        <taxon>Ditrysia</taxon>
        <taxon>Tineoidea</taxon>
        <taxon>Psychidae</taxon>
        <taxon>Oiketicinae</taxon>
        <taxon>Eumeta</taxon>
    </lineage>
</organism>
<dbReference type="EMBL" id="BGZK01000696">
    <property type="protein sequence ID" value="GBP56570.1"/>
    <property type="molecule type" value="Genomic_DNA"/>
</dbReference>
<reference evidence="1 2" key="1">
    <citation type="journal article" date="2019" name="Commun. Biol.">
        <title>The bagworm genome reveals a unique fibroin gene that provides high tensile strength.</title>
        <authorList>
            <person name="Kono N."/>
            <person name="Nakamura H."/>
            <person name="Ohtoshi R."/>
            <person name="Tomita M."/>
            <person name="Numata K."/>
            <person name="Arakawa K."/>
        </authorList>
    </citation>
    <scope>NUCLEOTIDE SEQUENCE [LARGE SCALE GENOMIC DNA]</scope>
</reference>
<proteinExistence type="predicted"/>